<proteinExistence type="predicted"/>
<dbReference type="InterPro" id="IPR002181">
    <property type="entry name" value="Fibrinogen_a/b/g_C_dom"/>
</dbReference>
<reference evidence="5" key="1">
    <citation type="submission" date="2025-08" db="UniProtKB">
        <authorList>
            <consortium name="RefSeq"/>
        </authorList>
    </citation>
    <scope>IDENTIFICATION</scope>
</reference>
<evidence type="ECO:0000256" key="2">
    <source>
        <dbReference type="SAM" id="SignalP"/>
    </source>
</evidence>
<evidence type="ECO:0000313" key="4">
    <source>
        <dbReference type="Proteomes" id="UP000694888"/>
    </source>
</evidence>
<gene>
    <name evidence="5" type="primary">LOC101847790</name>
</gene>
<name>A0ABM1AEK1_APLCA</name>
<keyword evidence="2" id="KW-0732">Signal</keyword>
<organism evidence="4 5">
    <name type="scientific">Aplysia californica</name>
    <name type="common">California sea hare</name>
    <dbReference type="NCBI Taxonomy" id="6500"/>
    <lineage>
        <taxon>Eukaryota</taxon>
        <taxon>Metazoa</taxon>
        <taxon>Spiralia</taxon>
        <taxon>Lophotrochozoa</taxon>
        <taxon>Mollusca</taxon>
        <taxon>Gastropoda</taxon>
        <taxon>Heterobranchia</taxon>
        <taxon>Euthyneura</taxon>
        <taxon>Tectipleura</taxon>
        <taxon>Aplysiida</taxon>
        <taxon>Aplysioidea</taxon>
        <taxon>Aplysiidae</taxon>
        <taxon>Aplysia</taxon>
    </lineage>
</organism>
<dbReference type="Proteomes" id="UP000694888">
    <property type="component" value="Unplaced"/>
</dbReference>
<dbReference type="SUPFAM" id="SSF56496">
    <property type="entry name" value="Fibrinogen C-terminal domain-like"/>
    <property type="match status" value="1"/>
</dbReference>
<dbReference type="RefSeq" id="XP_012946182.2">
    <property type="nucleotide sequence ID" value="XM_013090728.2"/>
</dbReference>
<dbReference type="SMART" id="SM00186">
    <property type="entry name" value="FBG"/>
    <property type="match status" value="1"/>
</dbReference>
<dbReference type="InterPro" id="IPR014716">
    <property type="entry name" value="Fibrinogen_a/b/g_C_1"/>
</dbReference>
<accession>A0ABM1AEK1</accession>
<sequence>MGLHLIISAILLAAAVFLPSSAWVLNTTAPEVEVGKTQNVNLECVNNFPEMDISEILFMRIQKKHSNRWTTVAELRDNDTRIKLKSENMFVEATDDVAAGAFLRLTWPVATNYTIGQYRCDVIILTSQETVQYDRSLPVSITFKSDIQVLSQMVMENKREYFQQLSLQKKNIEDLNEAVQSMQQHQSCADVKDLGPRPVVNLSSGLKVTCDTLTDGGGWIVIQRRASADVDFYRGWSDYKEGFGDLAGNFWLGLENIHRLTSLARYELRFDFTYKGNSYFASYKNFRLSGETEKYKIHLSEFSGNASNDMARHNGSAFSTKDSDNDSSEINCATTYHGAWWYEKCHSVNLNGKWGSRQNGKGLNWQFTTSHYGSVSFIEMKIRPLDK</sequence>
<evidence type="ECO:0000256" key="1">
    <source>
        <dbReference type="SAM" id="Coils"/>
    </source>
</evidence>
<dbReference type="PROSITE" id="PS51406">
    <property type="entry name" value="FIBRINOGEN_C_2"/>
    <property type="match status" value="1"/>
</dbReference>
<dbReference type="GeneID" id="101847790"/>
<evidence type="ECO:0000313" key="5">
    <source>
        <dbReference type="RefSeq" id="XP_012946182.2"/>
    </source>
</evidence>
<dbReference type="InterPro" id="IPR050373">
    <property type="entry name" value="Fibrinogen_C-term_domain"/>
</dbReference>
<dbReference type="InterPro" id="IPR036056">
    <property type="entry name" value="Fibrinogen-like_C"/>
</dbReference>
<dbReference type="Pfam" id="PF00147">
    <property type="entry name" value="Fibrinogen_C"/>
    <property type="match status" value="1"/>
</dbReference>
<feature type="domain" description="Fibrinogen C-terminal" evidence="3">
    <location>
        <begin position="179"/>
        <end position="386"/>
    </location>
</feature>
<feature type="chain" id="PRO_5047472732" evidence="2">
    <location>
        <begin position="23"/>
        <end position="387"/>
    </location>
</feature>
<keyword evidence="1" id="KW-0175">Coiled coil</keyword>
<evidence type="ECO:0000259" key="3">
    <source>
        <dbReference type="PROSITE" id="PS51406"/>
    </source>
</evidence>
<feature type="signal peptide" evidence="2">
    <location>
        <begin position="1"/>
        <end position="22"/>
    </location>
</feature>
<dbReference type="PANTHER" id="PTHR19143">
    <property type="entry name" value="FIBRINOGEN/TENASCIN/ANGIOPOEITIN"/>
    <property type="match status" value="1"/>
</dbReference>
<dbReference type="PANTHER" id="PTHR19143:SF458">
    <property type="entry name" value="FIBRINOGEN C-TERMINAL DOMAIN-CONTAINING PROTEIN-RELATED"/>
    <property type="match status" value="1"/>
</dbReference>
<keyword evidence="4" id="KW-1185">Reference proteome</keyword>
<dbReference type="CDD" id="cd00087">
    <property type="entry name" value="FReD"/>
    <property type="match status" value="1"/>
</dbReference>
<protein>
    <submittedName>
        <fullName evidence="5">Fibrinogen-like protein A</fullName>
    </submittedName>
</protein>
<feature type="coiled-coil region" evidence="1">
    <location>
        <begin position="158"/>
        <end position="185"/>
    </location>
</feature>
<dbReference type="Gene3D" id="3.90.215.10">
    <property type="entry name" value="Gamma Fibrinogen, chain A, domain 1"/>
    <property type="match status" value="1"/>
</dbReference>